<dbReference type="Gene3D" id="3.40.33.10">
    <property type="entry name" value="CAP"/>
    <property type="match status" value="1"/>
</dbReference>
<dbReference type="EMBL" id="LAZR01048942">
    <property type="protein sequence ID" value="KKK90784.1"/>
    <property type="molecule type" value="Genomic_DNA"/>
</dbReference>
<accession>A0A0F9BJM0</accession>
<evidence type="ECO:0000313" key="2">
    <source>
        <dbReference type="EMBL" id="KKK90784.1"/>
    </source>
</evidence>
<protein>
    <recommendedName>
        <fullName evidence="1">SCP domain-containing protein</fullName>
    </recommendedName>
</protein>
<dbReference type="PROSITE" id="PS51257">
    <property type="entry name" value="PROKAR_LIPOPROTEIN"/>
    <property type="match status" value="1"/>
</dbReference>
<organism evidence="2">
    <name type="scientific">marine sediment metagenome</name>
    <dbReference type="NCBI Taxonomy" id="412755"/>
    <lineage>
        <taxon>unclassified sequences</taxon>
        <taxon>metagenomes</taxon>
        <taxon>ecological metagenomes</taxon>
    </lineage>
</organism>
<evidence type="ECO:0000259" key="1">
    <source>
        <dbReference type="Pfam" id="PF00188"/>
    </source>
</evidence>
<feature type="domain" description="SCP" evidence="1">
    <location>
        <begin position="67"/>
        <end position="103"/>
    </location>
</feature>
<name>A0A0F9BJM0_9ZZZZ</name>
<proteinExistence type="predicted"/>
<dbReference type="SUPFAM" id="SSF55797">
    <property type="entry name" value="PR-1-like"/>
    <property type="match status" value="1"/>
</dbReference>
<dbReference type="CDD" id="cd05379">
    <property type="entry name" value="CAP_bacterial"/>
    <property type="match status" value="1"/>
</dbReference>
<dbReference type="Pfam" id="PF00188">
    <property type="entry name" value="CAP"/>
    <property type="match status" value="1"/>
</dbReference>
<dbReference type="InterPro" id="IPR035940">
    <property type="entry name" value="CAP_sf"/>
</dbReference>
<dbReference type="InterPro" id="IPR014044">
    <property type="entry name" value="CAP_dom"/>
</dbReference>
<dbReference type="AlphaFoldDB" id="A0A0F9BJM0"/>
<comment type="caution">
    <text evidence="2">The sequence shown here is derived from an EMBL/GenBank/DDBJ whole genome shotgun (WGS) entry which is preliminary data.</text>
</comment>
<gene>
    <name evidence="2" type="ORF">LCGC14_2719560</name>
</gene>
<sequence length="126" mass="14541">MITLKLSKTIFILLLVLLISGCVQETEVTNNDSSYSLDQVMEDTFPEPIIEKPPTVDLNILEQRLHELINEERKENGLQALVWESDIADVARRHSEDQAEYNQFITRRELLNPNPLIYHEGFEFGG</sequence>
<reference evidence="2" key="1">
    <citation type="journal article" date="2015" name="Nature">
        <title>Complex archaea that bridge the gap between prokaryotes and eukaryotes.</title>
        <authorList>
            <person name="Spang A."/>
            <person name="Saw J.H."/>
            <person name="Jorgensen S.L."/>
            <person name="Zaremba-Niedzwiedzka K."/>
            <person name="Martijn J."/>
            <person name="Lind A.E."/>
            <person name="van Eijk R."/>
            <person name="Schleper C."/>
            <person name="Guy L."/>
            <person name="Ettema T.J."/>
        </authorList>
    </citation>
    <scope>NUCLEOTIDE SEQUENCE</scope>
</reference>